<reference evidence="1" key="1">
    <citation type="submission" date="2018-06" db="EMBL/GenBank/DDBJ databases">
        <authorList>
            <person name="Zhirakovskaya E."/>
        </authorList>
    </citation>
    <scope>NUCLEOTIDE SEQUENCE</scope>
</reference>
<evidence type="ECO:0000313" key="1">
    <source>
        <dbReference type="EMBL" id="VAX19320.1"/>
    </source>
</evidence>
<accession>A0A3B1C8X5</accession>
<dbReference type="AlphaFoldDB" id="A0A3B1C8X5"/>
<sequence length="186" mass="19915">MFKSSKGILYIIGALVIGFYLPMTQASLAEAGGMHHGGSYGQEEGVSPAAYVPLFPMKVADLKKGLPPGMLQASFQAARGTAALTKLPSGKTKVEFHLTGLIPFGVYTLWNVLSTEPFKDEPLGEFGAGKHSVVANGHGNAHKVVYLSKWVGKEFLLDYHADGKLSQSKGVFPGALWGQFPPEPKR</sequence>
<proteinExistence type="predicted"/>
<organism evidence="1">
    <name type="scientific">hydrothermal vent metagenome</name>
    <dbReference type="NCBI Taxonomy" id="652676"/>
    <lineage>
        <taxon>unclassified sequences</taxon>
        <taxon>metagenomes</taxon>
        <taxon>ecological metagenomes</taxon>
    </lineage>
</organism>
<protein>
    <submittedName>
        <fullName evidence="1">Uncharacterized protein</fullName>
    </submittedName>
</protein>
<dbReference type="EMBL" id="UOGE01000044">
    <property type="protein sequence ID" value="VAX19320.1"/>
    <property type="molecule type" value="Genomic_DNA"/>
</dbReference>
<name>A0A3B1C8X5_9ZZZZ</name>
<gene>
    <name evidence="1" type="ORF">MNBD_NITROSPINAE02-884</name>
</gene>